<dbReference type="SMART" id="SM00382">
    <property type="entry name" value="AAA"/>
    <property type="match status" value="1"/>
</dbReference>
<feature type="region of interest" description="Disordered" evidence="5">
    <location>
        <begin position="1"/>
        <end position="22"/>
    </location>
</feature>
<accession>A0A5C5VUZ0</accession>
<evidence type="ECO:0000256" key="1">
    <source>
        <dbReference type="ARBA" id="ARBA00005417"/>
    </source>
</evidence>
<dbReference type="GO" id="GO:0016887">
    <property type="term" value="F:ATP hydrolysis activity"/>
    <property type="evidence" value="ECO:0007669"/>
    <property type="project" value="InterPro"/>
</dbReference>
<dbReference type="Pfam" id="PF00005">
    <property type="entry name" value="ABC_tran"/>
    <property type="match status" value="1"/>
</dbReference>
<dbReference type="InterPro" id="IPR027417">
    <property type="entry name" value="P-loop_NTPase"/>
</dbReference>
<evidence type="ECO:0000256" key="5">
    <source>
        <dbReference type="SAM" id="MobiDB-lite"/>
    </source>
</evidence>
<dbReference type="PANTHER" id="PTHR43335">
    <property type="entry name" value="ABC TRANSPORTER, ATP-BINDING PROTEIN"/>
    <property type="match status" value="1"/>
</dbReference>
<keyword evidence="7" id="KW-0378">Hydrolase</keyword>
<evidence type="ECO:0000313" key="8">
    <source>
        <dbReference type="Proteomes" id="UP000318995"/>
    </source>
</evidence>
<dbReference type="Proteomes" id="UP000318995">
    <property type="component" value="Unassembled WGS sequence"/>
</dbReference>
<evidence type="ECO:0000256" key="4">
    <source>
        <dbReference type="ARBA" id="ARBA00022840"/>
    </source>
</evidence>
<dbReference type="SUPFAM" id="SSF52540">
    <property type="entry name" value="P-loop containing nucleoside triphosphate hydrolases"/>
    <property type="match status" value="1"/>
</dbReference>
<dbReference type="Gene3D" id="3.40.50.300">
    <property type="entry name" value="P-loop containing nucleotide triphosphate hydrolases"/>
    <property type="match status" value="1"/>
</dbReference>
<dbReference type="RefSeq" id="WP_391581027.1">
    <property type="nucleotide sequence ID" value="NZ_SJPH01000007.1"/>
</dbReference>
<dbReference type="AlphaFoldDB" id="A0A5C5VUZ0"/>
<dbReference type="InterPro" id="IPR003439">
    <property type="entry name" value="ABC_transporter-like_ATP-bd"/>
</dbReference>
<dbReference type="GO" id="GO:0005524">
    <property type="term" value="F:ATP binding"/>
    <property type="evidence" value="ECO:0007669"/>
    <property type="project" value="UniProtKB-KW"/>
</dbReference>
<keyword evidence="2" id="KW-0813">Transport</keyword>
<evidence type="ECO:0000259" key="6">
    <source>
        <dbReference type="PROSITE" id="PS50893"/>
    </source>
</evidence>
<protein>
    <submittedName>
        <fullName evidence="7">Putative ABC transporter ATP-binding protein YxlF</fullName>
        <ecNumber evidence="7">3.6.3.-</ecNumber>
    </submittedName>
</protein>
<comment type="caution">
    <text evidence="7">The sequence shown here is derived from an EMBL/GenBank/DDBJ whole genome shotgun (WGS) entry which is preliminary data.</text>
</comment>
<dbReference type="PANTHER" id="PTHR43335:SF4">
    <property type="entry name" value="ABC TRANSPORTER, ATP-BINDING PROTEIN"/>
    <property type="match status" value="1"/>
</dbReference>
<evidence type="ECO:0000256" key="3">
    <source>
        <dbReference type="ARBA" id="ARBA00022741"/>
    </source>
</evidence>
<feature type="domain" description="ABC transporter" evidence="6">
    <location>
        <begin position="24"/>
        <end position="253"/>
    </location>
</feature>
<dbReference type="CDD" id="cd03230">
    <property type="entry name" value="ABC_DR_subfamily_A"/>
    <property type="match status" value="1"/>
</dbReference>
<keyword evidence="8" id="KW-1185">Reference proteome</keyword>
<organism evidence="7 8">
    <name type="scientific">Botrimarina hoheduenensis</name>
    <dbReference type="NCBI Taxonomy" id="2528000"/>
    <lineage>
        <taxon>Bacteria</taxon>
        <taxon>Pseudomonadati</taxon>
        <taxon>Planctomycetota</taxon>
        <taxon>Planctomycetia</taxon>
        <taxon>Pirellulales</taxon>
        <taxon>Lacipirellulaceae</taxon>
        <taxon>Botrimarina</taxon>
    </lineage>
</organism>
<evidence type="ECO:0000313" key="7">
    <source>
        <dbReference type="EMBL" id="TWT42458.1"/>
    </source>
</evidence>
<comment type="similarity">
    <text evidence="1">Belongs to the ABC transporter superfamily.</text>
</comment>
<name>A0A5C5VUZ0_9BACT</name>
<feature type="compositionally biased region" description="Basic and acidic residues" evidence="5">
    <location>
        <begin position="1"/>
        <end position="10"/>
    </location>
</feature>
<keyword evidence="4 7" id="KW-0067">ATP-binding</keyword>
<reference evidence="7 8" key="1">
    <citation type="submission" date="2019-02" db="EMBL/GenBank/DDBJ databases">
        <title>Deep-cultivation of Planctomycetes and their phenomic and genomic characterization uncovers novel biology.</title>
        <authorList>
            <person name="Wiegand S."/>
            <person name="Jogler M."/>
            <person name="Boedeker C."/>
            <person name="Pinto D."/>
            <person name="Vollmers J."/>
            <person name="Rivas-Marin E."/>
            <person name="Kohn T."/>
            <person name="Peeters S.H."/>
            <person name="Heuer A."/>
            <person name="Rast P."/>
            <person name="Oberbeckmann S."/>
            <person name="Bunk B."/>
            <person name="Jeske O."/>
            <person name="Meyerdierks A."/>
            <person name="Storesund J.E."/>
            <person name="Kallscheuer N."/>
            <person name="Luecker S."/>
            <person name="Lage O.M."/>
            <person name="Pohl T."/>
            <person name="Merkel B.J."/>
            <person name="Hornburger P."/>
            <person name="Mueller R.-W."/>
            <person name="Bruemmer F."/>
            <person name="Labrenz M."/>
            <person name="Spormann A.M."/>
            <person name="Op Den Camp H."/>
            <person name="Overmann J."/>
            <person name="Amann R."/>
            <person name="Jetten M.S.M."/>
            <person name="Mascher T."/>
            <person name="Medema M.H."/>
            <person name="Devos D.P."/>
            <person name="Kaster A.-K."/>
            <person name="Ovreas L."/>
            <person name="Rohde M."/>
            <person name="Galperin M.Y."/>
            <person name="Jogler C."/>
        </authorList>
    </citation>
    <scope>NUCLEOTIDE SEQUENCE [LARGE SCALE GENOMIC DNA]</scope>
    <source>
        <strain evidence="7 8">Pla111</strain>
    </source>
</reference>
<sequence>MSDKPTDHKTPQPHAGPLHDRPMIEADGLSKFYGDFAATRDVTFTIREGEVAAFLGPNGAGKSTTMKLLTGYLAPSAGSARIAGHNVSSDRIEASRRLGYLPENGPLYPDMSPRSLLSFFGRARGMTGAKLRNATERVITQCRLEAVIGKPIGKLSKGYRQRVGMAQVLLHEPDVLILDEPTAGLDPNQIREVRKLIRELGETKTVLLSTHILQEVEAMCNRVVFINEGRVVFDGTPQTLGEGVSHLDERFHELTGTTV</sequence>
<keyword evidence="3" id="KW-0547">Nucleotide-binding</keyword>
<dbReference type="InterPro" id="IPR003593">
    <property type="entry name" value="AAA+_ATPase"/>
</dbReference>
<dbReference type="PROSITE" id="PS50893">
    <property type="entry name" value="ABC_TRANSPORTER_2"/>
    <property type="match status" value="1"/>
</dbReference>
<gene>
    <name evidence="7" type="primary">yxlF_3</name>
    <name evidence="7" type="ORF">Pla111_27630</name>
</gene>
<dbReference type="EMBL" id="SJPH01000007">
    <property type="protein sequence ID" value="TWT42458.1"/>
    <property type="molecule type" value="Genomic_DNA"/>
</dbReference>
<dbReference type="EC" id="3.6.3.-" evidence="7"/>
<evidence type="ECO:0000256" key="2">
    <source>
        <dbReference type="ARBA" id="ARBA00022448"/>
    </source>
</evidence>
<proteinExistence type="inferred from homology"/>